<accession>A0A067BJZ9</accession>
<dbReference type="KEGG" id="spar:SPRG_15560"/>
<sequence>MDKKTYGKIASLAATPPPATGCGLLVALSCLASGIAAFMLLVLFFPTSIIVCILLFDLAALVSIAVVGLLLNVSIVAAFGVILTLLDLCVVIPGAFSIGLTVATVTLDMIESAAA</sequence>
<evidence type="ECO:0000313" key="2">
    <source>
        <dbReference type="EMBL" id="KDO18769.1"/>
    </source>
</evidence>
<dbReference type="RefSeq" id="XP_012210515.1">
    <property type="nucleotide sequence ID" value="XM_012355125.1"/>
</dbReference>
<keyword evidence="3" id="KW-1185">Reference proteome</keyword>
<evidence type="ECO:0000256" key="1">
    <source>
        <dbReference type="SAM" id="Phobius"/>
    </source>
</evidence>
<reference evidence="2 3" key="1">
    <citation type="journal article" date="2013" name="PLoS Genet.">
        <title>Distinctive expansion of potential virulence genes in the genome of the oomycete fish pathogen Saprolegnia parasitica.</title>
        <authorList>
            <person name="Jiang R.H."/>
            <person name="de Bruijn I."/>
            <person name="Haas B.J."/>
            <person name="Belmonte R."/>
            <person name="Lobach L."/>
            <person name="Christie J."/>
            <person name="van den Ackerveken G."/>
            <person name="Bottin A."/>
            <person name="Bulone V."/>
            <person name="Diaz-Moreno S.M."/>
            <person name="Dumas B."/>
            <person name="Fan L."/>
            <person name="Gaulin E."/>
            <person name="Govers F."/>
            <person name="Grenville-Briggs L.J."/>
            <person name="Horner N.R."/>
            <person name="Levin J.Z."/>
            <person name="Mammella M."/>
            <person name="Meijer H.J."/>
            <person name="Morris P."/>
            <person name="Nusbaum C."/>
            <person name="Oome S."/>
            <person name="Phillips A.J."/>
            <person name="van Rooyen D."/>
            <person name="Rzeszutek E."/>
            <person name="Saraiva M."/>
            <person name="Secombes C.J."/>
            <person name="Seidl M.F."/>
            <person name="Snel B."/>
            <person name="Stassen J.H."/>
            <person name="Sykes S."/>
            <person name="Tripathy S."/>
            <person name="van den Berg H."/>
            <person name="Vega-Arreguin J.C."/>
            <person name="Wawra S."/>
            <person name="Young S.K."/>
            <person name="Zeng Q."/>
            <person name="Dieguez-Uribeondo J."/>
            <person name="Russ C."/>
            <person name="Tyler B.M."/>
            <person name="van West P."/>
        </authorList>
    </citation>
    <scope>NUCLEOTIDE SEQUENCE [LARGE SCALE GENOMIC DNA]</scope>
    <source>
        <strain evidence="2 3">CBS 223.65</strain>
    </source>
</reference>
<feature type="transmembrane region" description="Helical" evidence="1">
    <location>
        <begin position="48"/>
        <end position="71"/>
    </location>
</feature>
<protein>
    <submittedName>
        <fullName evidence="2">Uncharacterized protein</fullName>
    </submittedName>
</protein>
<keyword evidence="1" id="KW-1133">Transmembrane helix</keyword>
<dbReference type="PROSITE" id="PS51257">
    <property type="entry name" value="PROKAR_LIPOPROTEIN"/>
    <property type="match status" value="1"/>
</dbReference>
<dbReference type="VEuPathDB" id="FungiDB:SPRG_15560"/>
<dbReference type="AlphaFoldDB" id="A0A067BJZ9"/>
<name>A0A067BJZ9_SAPPC</name>
<organism evidence="2 3">
    <name type="scientific">Saprolegnia parasitica (strain CBS 223.65)</name>
    <dbReference type="NCBI Taxonomy" id="695850"/>
    <lineage>
        <taxon>Eukaryota</taxon>
        <taxon>Sar</taxon>
        <taxon>Stramenopiles</taxon>
        <taxon>Oomycota</taxon>
        <taxon>Saprolegniomycetes</taxon>
        <taxon>Saprolegniales</taxon>
        <taxon>Saprolegniaceae</taxon>
        <taxon>Saprolegnia</taxon>
    </lineage>
</organism>
<feature type="transmembrane region" description="Helical" evidence="1">
    <location>
        <begin position="21"/>
        <end position="42"/>
    </location>
</feature>
<keyword evidence="1" id="KW-0472">Membrane</keyword>
<dbReference type="Proteomes" id="UP000030745">
    <property type="component" value="Unassembled WGS sequence"/>
</dbReference>
<gene>
    <name evidence="2" type="ORF">SPRG_15560</name>
</gene>
<feature type="transmembrane region" description="Helical" evidence="1">
    <location>
        <begin position="78"/>
        <end position="100"/>
    </location>
</feature>
<keyword evidence="1" id="KW-0812">Transmembrane</keyword>
<proteinExistence type="predicted"/>
<dbReference type="EMBL" id="KK583396">
    <property type="protein sequence ID" value="KDO18769.1"/>
    <property type="molecule type" value="Genomic_DNA"/>
</dbReference>
<dbReference type="GeneID" id="24137273"/>
<evidence type="ECO:0000313" key="3">
    <source>
        <dbReference type="Proteomes" id="UP000030745"/>
    </source>
</evidence>